<dbReference type="GO" id="GO:0031625">
    <property type="term" value="F:ubiquitin protein ligase binding"/>
    <property type="evidence" value="ECO:0007669"/>
    <property type="project" value="InterPro"/>
</dbReference>
<dbReference type="STRING" id="1266660.A0A1G4JIF8"/>
<reference evidence="8 9" key="1">
    <citation type="submission" date="2016-03" db="EMBL/GenBank/DDBJ databases">
        <authorList>
            <person name="Devillers H."/>
        </authorList>
    </citation>
    <scope>NUCLEOTIDE SEQUENCE [LARGE SCALE GENOMIC DNA]</scope>
    <source>
        <strain evidence="8">CBS 10888</strain>
    </source>
</reference>
<name>A0A1G4JIF8_9SACH</name>
<dbReference type="AlphaFoldDB" id="A0A1G4JIF8"/>
<protein>
    <recommendedName>
        <fullName evidence="1">Anaphase-promoting complex subunit 2</fullName>
    </recommendedName>
</protein>
<dbReference type="InterPro" id="IPR014786">
    <property type="entry name" value="ANAPC2_C"/>
</dbReference>
<evidence type="ECO:0000313" key="8">
    <source>
        <dbReference type="EMBL" id="SCU90145.1"/>
    </source>
</evidence>
<evidence type="ECO:0000256" key="4">
    <source>
        <dbReference type="ARBA" id="ARBA00022786"/>
    </source>
</evidence>
<dbReference type="PANTHER" id="PTHR45957">
    <property type="entry name" value="ANAPHASE-PROMOTING COMPLEX SUBUNIT 2"/>
    <property type="match status" value="1"/>
</dbReference>
<dbReference type="InterPro" id="IPR044554">
    <property type="entry name" value="ANAPC2"/>
</dbReference>
<dbReference type="PROSITE" id="PS50069">
    <property type="entry name" value="CULLIN_2"/>
    <property type="match status" value="1"/>
</dbReference>
<evidence type="ECO:0000256" key="2">
    <source>
        <dbReference type="ARBA" id="ARBA00022618"/>
    </source>
</evidence>
<dbReference type="InterPro" id="IPR059120">
    <property type="entry name" value="Cullin-like_AB"/>
</dbReference>
<dbReference type="InterPro" id="IPR036388">
    <property type="entry name" value="WH-like_DNA-bd_sf"/>
</dbReference>
<dbReference type="InterPro" id="IPR057975">
    <property type="entry name" value="TPR_ANAPC2"/>
</dbReference>
<evidence type="ECO:0000256" key="1">
    <source>
        <dbReference type="ARBA" id="ARBA00016068"/>
    </source>
</evidence>
<dbReference type="EMBL" id="LT598458">
    <property type="protein sequence ID" value="SCU90145.1"/>
    <property type="molecule type" value="Genomic_DNA"/>
</dbReference>
<sequence length="784" mass="90242">MVSTNEETQLVEQLHYTLGDLDASFSDDLEGLLTWLNPNETQSNHQLRPPILRIKSAIKTLVNNKNAQEPFLDLLRQFVVYQTRVHFFSNFRSLVHFKDLQKLERYYEFPLRFLELFGDGEWTEEISGFRNYLIFYHPVLARNVKLRLKQLILEDDFEMAMKVYSWLCSAEGHSLTQLLVDIILAKVKVFASKEFSAEFTRRFVIMETYNSFMASFWSTLSTMLECPEDNHEITKEIYESFEAQFIEIRTRQAFDIFVTEYPNSKPTLLELRAVLKSPSKYTQLITELLVQFEARVLKPSVTTVEILLSYVKAIKSILTVDISNRYFQLLTNFVRPYLMERRDAVVSFLNAMLGMGTIEHRESGTKVSQANITSQLSKEISDSYQPIFTTTMESSSHSQQQYTPIRATGEPVCSQVIARFLEWSPEPSDSIQFNGDNSFMSEGIFNIIIELFDSRDVIIAEFLRLFKEKLFNLRGYRLETNWHSSLKILKERVGLNKFSNAQDFSNVNNIDVMLRDIKQSEDLCCEMHKIPNINVDIVPKIISYLFWGIVSDSESSSREVVLPTKLDHDMTIYKNNYAKMKKGRKLRLHPAQSLVKIRLTCANGRTSRHEVSMDKAVILSCFSSEHESKSLTLEEVSAKVDVEKEFVQQVLNFWLQASVLTYDHESGLYCTLDHGENSDDVKSSRMLGSTGSTIHGRNDSGAAAVRSQQQELFQSMERVWPFIKGMLTNLGSMKPEKIHSFLKMAVPKEMGFTATVSQLESFLCHMVDENQLESTASGAFKLVK</sequence>
<dbReference type="PANTHER" id="PTHR45957:SF1">
    <property type="entry name" value="ANAPHASE-PROMOTING COMPLEX SUBUNIT 2"/>
    <property type="match status" value="1"/>
</dbReference>
<evidence type="ECO:0000256" key="5">
    <source>
        <dbReference type="ARBA" id="ARBA00023306"/>
    </source>
</evidence>
<gene>
    <name evidence="8" type="ORF">LADA_0F02124G</name>
</gene>
<dbReference type="Gene3D" id="1.10.10.10">
    <property type="entry name" value="Winged helix-like DNA-binding domain superfamily/Winged helix DNA-binding domain"/>
    <property type="match status" value="1"/>
</dbReference>
<evidence type="ECO:0000259" key="7">
    <source>
        <dbReference type="PROSITE" id="PS50069"/>
    </source>
</evidence>
<dbReference type="Pfam" id="PF26557">
    <property type="entry name" value="Cullin_AB"/>
    <property type="match status" value="1"/>
</dbReference>
<accession>A0A1G4JIF8</accession>
<dbReference type="Gene3D" id="3.30.230.130">
    <property type="entry name" value="Cullin, Chain C, Domain 2"/>
    <property type="match status" value="1"/>
</dbReference>
<dbReference type="GO" id="GO:1903473">
    <property type="term" value="P:positive regulation of mitotic actomyosin contractile ring contraction"/>
    <property type="evidence" value="ECO:0007669"/>
    <property type="project" value="EnsemblFungi"/>
</dbReference>
<comment type="similarity">
    <text evidence="6">Belongs to the cullin family.</text>
</comment>
<dbReference type="GO" id="GO:0031145">
    <property type="term" value="P:anaphase-promoting complex-dependent catabolic process"/>
    <property type="evidence" value="ECO:0007669"/>
    <property type="project" value="EnsemblFungi"/>
</dbReference>
<dbReference type="GO" id="GO:0061630">
    <property type="term" value="F:ubiquitin protein ligase activity"/>
    <property type="evidence" value="ECO:0007669"/>
    <property type="project" value="EnsemblFungi"/>
</dbReference>
<keyword evidence="4" id="KW-0833">Ubl conjugation pathway</keyword>
<evidence type="ECO:0000256" key="3">
    <source>
        <dbReference type="ARBA" id="ARBA00022776"/>
    </source>
</evidence>
<dbReference type="SUPFAM" id="SSF75632">
    <property type="entry name" value="Cullin homology domain"/>
    <property type="match status" value="1"/>
</dbReference>
<dbReference type="GO" id="GO:0005680">
    <property type="term" value="C:anaphase-promoting complex"/>
    <property type="evidence" value="ECO:0007669"/>
    <property type="project" value="EnsemblFungi"/>
</dbReference>
<evidence type="ECO:0000313" key="9">
    <source>
        <dbReference type="Proteomes" id="UP000190274"/>
    </source>
</evidence>
<keyword evidence="5" id="KW-0131">Cell cycle</keyword>
<dbReference type="SUPFAM" id="SSF46785">
    <property type="entry name" value="Winged helix' DNA-binding domain"/>
    <property type="match status" value="1"/>
</dbReference>
<dbReference type="GO" id="GO:0010458">
    <property type="term" value="P:exit from mitosis"/>
    <property type="evidence" value="ECO:0007669"/>
    <property type="project" value="EnsemblFungi"/>
</dbReference>
<dbReference type="OrthoDB" id="5581181at2759"/>
<dbReference type="InterPro" id="IPR036317">
    <property type="entry name" value="Cullin_homology_sf"/>
</dbReference>
<dbReference type="Proteomes" id="UP000190274">
    <property type="component" value="Chromosome F"/>
</dbReference>
<dbReference type="SMART" id="SM00182">
    <property type="entry name" value="CULLIN"/>
    <property type="match status" value="1"/>
</dbReference>
<keyword evidence="9" id="KW-1185">Reference proteome</keyword>
<feature type="domain" description="Cullin family profile" evidence="7">
    <location>
        <begin position="447"/>
        <end position="655"/>
    </location>
</feature>
<dbReference type="InterPro" id="IPR036390">
    <property type="entry name" value="WH_DNA-bd_sf"/>
</dbReference>
<dbReference type="InterPro" id="IPR016158">
    <property type="entry name" value="Cullin_homology"/>
</dbReference>
<dbReference type="SMART" id="SM01013">
    <property type="entry name" value="APC2"/>
    <property type="match status" value="1"/>
</dbReference>
<evidence type="ECO:0000256" key="6">
    <source>
        <dbReference type="PROSITE-ProRule" id="PRU00330"/>
    </source>
</evidence>
<dbReference type="GO" id="GO:0070979">
    <property type="term" value="P:protein K11-linked ubiquitination"/>
    <property type="evidence" value="ECO:0007669"/>
    <property type="project" value="TreeGrafter"/>
</dbReference>
<dbReference type="GO" id="GO:0007091">
    <property type="term" value="P:metaphase/anaphase transition of mitotic cell cycle"/>
    <property type="evidence" value="ECO:0007669"/>
    <property type="project" value="EnsemblFungi"/>
</dbReference>
<keyword evidence="2" id="KW-0132">Cell division</keyword>
<dbReference type="Pfam" id="PF08672">
    <property type="entry name" value="ANAPC2"/>
    <property type="match status" value="1"/>
</dbReference>
<dbReference type="Pfam" id="PF25773">
    <property type="entry name" value="TPR_ANAPC2"/>
    <property type="match status" value="1"/>
</dbReference>
<proteinExistence type="inferred from homology"/>
<keyword evidence="3" id="KW-0498">Mitosis</keyword>
<organism evidence="8 9">
    <name type="scientific">Lachancea dasiensis</name>
    <dbReference type="NCBI Taxonomy" id="1072105"/>
    <lineage>
        <taxon>Eukaryota</taxon>
        <taxon>Fungi</taxon>
        <taxon>Dikarya</taxon>
        <taxon>Ascomycota</taxon>
        <taxon>Saccharomycotina</taxon>
        <taxon>Saccharomycetes</taxon>
        <taxon>Saccharomycetales</taxon>
        <taxon>Saccharomycetaceae</taxon>
        <taxon>Lachancea</taxon>
    </lineage>
</organism>